<sequence>MSILNRIADGILNRVAPKAMAFGGDHRCPCNDCWCATNHRWCCANCNCSVTKCYGPCTP</sequence>
<evidence type="ECO:0000313" key="1">
    <source>
        <dbReference type="EMBL" id="GLZ79434.1"/>
    </source>
</evidence>
<reference evidence="1" key="1">
    <citation type="submission" date="2023-03" db="EMBL/GenBank/DDBJ databases">
        <title>Actinorhabdospora filicis NBRC 111898.</title>
        <authorList>
            <person name="Ichikawa N."/>
            <person name="Sato H."/>
            <person name="Tonouchi N."/>
        </authorList>
    </citation>
    <scope>NUCLEOTIDE SEQUENCE</scope>
    <source>
        <strain evidence="1">NBRC 111898</strain>
    </source>
</reference>
<dbReference type="AlphaFoldDB" id="A0A9W6SP39"/>
<dbReference type="EMBL" id="BSTX01000003">
    <property type="protein sequence ID" value="GLZ79434.1"/>
    <property type="molecule type" value="Genomic_DNA"/>
</dbReference>
<protein>
    <submittedName>
        <fullName evidence="1">Uncharacterized protein</fullName>
    </submittedName>
</protein>
<dbReference type="Proteomes" id="UP001165079">
    <property type="component" value="Unassembled WGS sequence"/>
</dbReference>
<dbReference type="RefSeq" id="WP_285664587.1">
    <property type="nucleotide sequence ID" value="NZ_BSTX01000003.1"/>
</dbReference>
<name>A0A9W6SP39_9ACTN</name>
<proteinExistence type="predicted"/>
<gene>
    <name evidence="1" type="ORF">Afil01_42410</name>
</gene>
<comment type="caution">
    <text evidence="1">The sequence shown here is derived from an EMBL/GenBank/DDBJ whole genome shotgun (WGS) entry which is preliminary data.</text>
</comment>
<organism evidence="1 2">
    <name type="scientific">Actinorhabdospora filicis</name>
    <dbReference type="NCBI Taxonomy" id="1785913"/>
    <lineage>
        <taxon>Bacteria</taxon>
        <taxon>Bacillati</taxon>
        <taxon>Actinomycetota</taxon>
        <taxon>Actinomycetes</taxon>
        <taxon>Micromonosporales</taxon>
        <taxon>Micromonosporaceae</taxon>
        <taxon>Actinorhabdospora</taxon>
    </lineage>
</organism>
<evidence type="ECO:0000313" key="2">
    <source>
        <dbReference type="Proteomes" id="UP001165079"/>
    </source>
</evidence>
<keyword evidence="2" id="KW-1185">Reference proteome</keyword>
<accession>A0A9W6SP39</accession>